<protein>
    <recommendedName>
        <fullName evidence="2">Phospholipase D N-terminal domain-containing protein</fullName>
    </recommendedName>
</protein>
<dbReference type="STRING" id="1742973.COMA2_10463"/>
<dbReference type="PANTHER" id="PTHR43606:SF1">
    <property type="entry name" value="PHOD-LIKE PHOSPHATASE METALLOPHOSPHATASE DOMAIN-CONTAINING PROTEIN"/>
    <property type="match status" value="1"/>
</dbReference>
<sequence length="228" mass="24146">MRAFFLTVGILFLVSSLVGCPAFSPGPVRSSSSSEGRFFVGSDILSHGVAVGDVSSQGALLWLRTDGPASVQVEWATVARWKQASKLATAVAPVSRTSFITTTEETDYTLTIPLEGLSPATRYRYHVLIGSADQTTRQLPASPAAKGGSRVRVRLSHYSDVPRSQSWGGPGDQRGPQDSGGPENEEGPANSSPCRMRRSPPRSRSLGAATSAVRDDAGRERAAIPSSM</sequence>
<evidence type="ECO:0000259" key="2">
    <source>
        <dbReference type="Pfam" id="PF16655"/>
    </source>
</evidence>
<dbReference type="PROSITE" id="PS51257">
    <property type="entry name" value="PROKAR_LIPOPROTEIN"/>
    <property type="match status" value="1"/>
</dbReference>
<dbReference type="SUPFAM" id="SSF49363">
    <property type="entry name" value="Purple acid phosphatase, N-terminal domain"/>
    <property type="match status" value="1"/>
</dbReference>
<dbReference type="PANTHER" id="PTHR43606">
    <property type="entry name" value="PHOSPHATASE, PUTATIVE (AFU_ORTHOLOGUE AFUA_6G08710)-RELATED"/>
    <property type="match status" value="1"/>
</dbReference>
<dbReference type="InterPro" id="IPR032093">
    <property type="entry name" value="PhoD_N"/>
</dbReference>
<dbReference type="GO" id="GO:0046872">
    <property type="term" value="F:metal ion binding"/>
    <property type="evidence" value="ECO:0007669"/>
    <property type="project" value="InterPro"/>
</dbReference>
<dbReference type="EMBL" id="CZPZ01000001">
    <property type="protein sequence ID" value="CUS32114.1"/>
    <property type="molecule type" value="Genomic_DNA"/>
</dbReference>
<proteinExistence type="predicted"/>
<accession>A0A0S4LAI0</accession>
<name>A0A0S4LAI0_9BACT</name>
<dbReference type="Gene3D" id="2.60.40.380">
    <property type="entry name" value="Purple acid phosphatase-like, N-terminal"/>
    <property type="match status" value="1"/>
</dbReference>
<gene>
    <name evidence="3" type="ORF">COMA2_10463</name>
</gene>
<dbReference type="Proteomes" id="UP000198736">
    <property type="component" value="Unassembled WGS sequence"/>
</dbReference>
<evidence type="ECO:0000313" key="4">
    <source>
        <dbReference type="Proteomes" id="UP000198736"/>
    </source>
</evidence>
<dbReference type="GO" id="GO:0003993">
    <property type="term" value="F:acid phosphatase activity"/>
    <property type="evidence" value="ECO:0007669"/>
    <property type="project" value="InterPro"/>
</dbReference>
<keyword evidence="4" id="KW-1185">Reference proteome</keyword>
<evidence type="ECO:0000256" key="1">
    <source>
        <dbReference type="SAM" id="MobiDB-lite"/>
    </source>
</evidence>
<dbReference type="InterPro" id="IPR052900">
    <property type="entry name" value="Phospholipid_Metab_Enz"/>
</dbReference>
<feature type="compositionally biased region" description="Basic and acidic residues" evidence="1">
    <location>
        <begin position="213"/>
        <end position="222"/>
    </location>
</feature>
<organism evidence="3 4">
    <name type="scientific">Candidatus Nitrospira nitrificans</name>
    <dbReference type="NCBI Taxonomy" id="1742973"/>
    <lineage>
        <taxon>Bacteria</taxon>
        <taxon>Pseudomonadati</taxon>
        <taxon>Nitrospirota</taxon>
        <taxon>Nitrospiria</taxon>
        <taxon>Nitrospirales</taxon>
        <taxon>Nitrospiraceae</taxon>
        <taxon>Nitrospira</taxon>
    </lineage>
</organism>
<evidence type="ECO:0000313" key="3">
    <source>
        <dbReference type="EMBL" id="CUS32114.1"/>
    </source>
</evidence>
<feature type="domain" description="Phospholipase D N-terminal" evidence="2">
    <location>
        <begin position="47"/>
        <end position="134"/>
    </location>
</feature>
<dbReference type="AlphaFoldDB" id="A0A0S4LAI0"/>
<dbReference type="Pfam" id="PF16655">
    <property type="entry name" value="PhoD_N"/>
    <property type="match status" value="1"/>
</dbReference>
<dbReference type="InterPro" id="IPR008963">
    <property type="entry name" value="Purple_acid_Pase-like_N"/>
</dbReference>
<reference evidence="4" key="1">
    <citation type="submission" date="2015-10" db="EMBL/GenBank/DDBJ databases">
        <authorList>
            <person name="Luecker S."/>
            <person name="Luecker S."/>
        </authorList>
    </citation>
    <scope>NUCLEOTIDE SEQUENCE [LARGE SCALE GENOMIC DNA]</scope>
</reference>
<feature type="region of interest" description="Disordered" evidence="1">
    <location>
        <begin position="160"/>
        <end position="228"/>
    </location>
</feature>